<dbReference type="PANTHER" id="PTHR42912:SF80">
    <property type="entry name" value="METHYLTRANSFERASE DOMAIN-CONTAINING PROTEIN"/>
    <property type="match status" value="1"/>
</dbReference>
<dbReference type="GO" id="GO:0008168">
    <property type="term" value="F:methyltransferase activity"/>
    <property type="evidence" value="ECO:0007669"/>
    <property type="project" value="UniProtKB-KW"/>
</dbReference>
<organism evidence="2 3">
    <name type="scientific">Waterburya agarophytonicola KI4</name>
    <dbReference type="NCBI Taxonomy" id="2874699"/>
    <lineage>
        <taxon>Bacteria</taxon>
        <taxon>Bacillati</taxon>
        <taxon>Cyanobacteriota</taxon>
        <taxon>Cyanophyceae</taxon>
        <taxon>Pleurocapsales</taxon>
        <taxon>Hyellaceae</taxon>
        <taxon>Waterburya</taxon>
        <taxon>Waterburya agarophytonicola</taxon>
    </lineage>
</organism>
<comment type="caution">
    <text evidence="2">The sequence shown here is derived from an EMBL/GenBank/DDBJ whole genome shotgun (WGS) entry which is preliminary data.</text>
</comment>
<keyword evidence="2" id="KW-0808">Transferase</keyword>
<dbReference type="InterPro" id="IPR041698">
    <property type="entry name" value="Methyltransf_25"/>
</dbReference>
<proteinExistence type="predicted"/>
<dbReference type="SUPFAM" id="SSF53335">
    <property type="entry name" value="S-adenosyl-L-methionine-dependent methyltransferases"/>
    <property type="match status" value="1"/>
</dbReference>
<dbReference type="CDD" id="cd02440">
    <property type="entry name" value="AdoMet_MTases"/>
    <property type="match status" value="1"/>
</dbReference>
<dbReference type="AlphaFoldDB" id="A0A964FH17"/>
<dbReference type="InterPro" id="IPR029063">
    <property type="entry name" value="SAM-dependent_MTases_sf"/>
</dbReference>
<dbReference type="Pfam" id="PF13649">
    <property type="entry name" value="Methyltransf_25"/>
    <property type="match status" value="1"/>
</dbReference>
<evidence type="ECO:0000313" key="3">
    <source>
        <dbReference type="Proteomes" id="UP000729733"/>
    </source>
</evidence>
<protein>
    <submittedName>
        <fullName evidence="2">Class I SAM-dependent methyltransferase</fullName>
    </submittedName>
</protein>
<dbReference type="InterPro" id="IPR050508">
    <property type="entry name" value="Methyltransf_Superfamily"/>
</dbReference>
<accession>A0A964FH17</accession>
<dbReference type="GO" id="GO:0032259">
    <property type="term" value="P:methylation"/>
    <property type="evidence" value="ECO:0007669"/>
    <property type="project" value="UniProtKB-KW"/>
</dbReference>
<sequence>MATGQDTLWEKFLQPLFGLMVDREELKELSDSINWDQECDRIASADLVYPEYYLSQNFHGITGGYLTSGAAVTYDPVTQYALPPNETWNREAVIKAVTGNPSKIIDLGCGTGSTTMLLKQAFPSAEVTGLDLSPQMLVMAEYKATQAGLDIQWLHGLAEATNLADGEFDLVTASLLFHETPVKIARSILEEAYRLLSPGGQIIILDGHQKTLRQTTWLTEIFEEPYINDYAAGSLDAWLGAAGFHEVRTEDIWWTNQLSGGVKSVIV</sequence>
<dbReference type="Proteomes" id="UP000729733">
    <property type="component" value="Unassembled WGS sequence"/>
</dbReference>
<dbReference type="EMBL" id="JADWDC010000091">
    <property type="protein sequence ID" value="MCC0179545.1"/>
    <property type="molecule type" value="Genomic_DNA"/>
</dbReference>
<feature type="domain" description="Methyltransferase" evidence="1">
    <location>
        <begin position="104"/>
        <end position="200"/>
    </location>
</feature>
<name>A0A964FH17_9CYAN</name>
<keyword evidence="2" id="KW-0489">Methyltransferase</keyword>
<dbReference type="RefSeq" id="WP_229642644.1">
    <property type="nucleotide sequence ID" value="NZ_JADWDC010000091.1"/>
</dbReference>
<dbReference type="Gene3D" id="3.40.50.150">
    <property type="entry name" value="Vaccinia Virus protein VP39"/>
    <property type="match status" value="1"/>
</dbReference>
<dbReference type="PANTHER" id="PTHR42912">
    <property type="entry name" value="METHYLTRANSFERASE"/>
    <property type="match status" value="1"/>
</dbReference>
<reference evidence="2" key="1">
    <citation type="journal article" date="2021" name="Antonie Van Leeuwenhoek">
        <title>Draft genome and description of Waterburya agarophytonicola gen. nov. sp. nov. (Pleurocapsales, Cyanobacteria): a seaweed symbiont.</title>
        <authorList>
            <person name="Bonthond G."/>
            <person name="Shalygin S."/>
            <person name="Bayer T."/>
            <person name="Weinberger F."/>
        </authorList>
    </citation>
    <scope>NUCLEOTIDE SEQUENCE</scope>
    <source>
        <strain evidence="2">KI4</strain>
    </source>
</reference>
<evidence type="ECO:0000313" key="2">
    <source>
        <dbReference type="EMBL" id="MCC0179545.1"/>
    </source>
</evidence>
<keyword evidence="3" id="KW-1185">Reference proteome</keyword>
<evidence type="ECO:0000259" key="1">
    <source>
        <dbReference type="Pfam" id="PF13649"/>
    </source>
</evidence>
<gene>
    <name evidence="2" type="ORF">I4641_21530</name>
</gene>